<reference evidence="2 3" key="1">
    <citation type="submission" date="2021-06" db="EMBL/GenBank/DDBJ databases">
        <authorList>
            <person name="Palmer J.M."/>
        </authorList>
    </citation>
    <scope>NUCLEOTIDE SEQUENCE [LARGE SCALE GENOMIC DNA]</scope>
    <source>
        <strain evidence="3">if_2019</strain>
        <tissue evidence="2">Muscle</tissue>
    </source>
</reference>
<feature type="region of interest" description="Disordered" evidence="1">
    <location>
        <begin position="1"/>
        <end position="29"/>
    </location>
</feature>
<feature type="compositionally biased region" description="Basic and acidic residues" evidence="1">
    <location>
        <begin position="93"/>
        <end position="119"/>
    </location>
</feature>
<evidence type="ECO:0000313" key="2">
    <source>
        <dbReference type="EMBL" id="MEQ2229179.1"/>
    </source>
</evidence>
<dbReference type="EMBL" id="JAHRIQ010024644">
    <property type="protein sequence ID" value="MEQ2229179.1"/>
    <property type="molecule type" value="Genomic_DNA"/>
</dbReference>
<evidence type="ECO:0000256" key="1">
    <source>
        <dbReference type="SAM" id="MobiDB-lite"/>
    </source>
</evidence>
<evidence type="ECO:0000313" key="3">
    <source>
        <dbReference type="Proteomes" id="UP001482620"/>
    </source>
</evidence>
<proteinExistence type="predicted"/>
<accession>A0ABV0T8N6</accession>
<feature type="compositionally biased region" description="Basic residues" evidence="1">
    <location>
        <begin position="15"/>
        <end position="24"/>
    </location>
</feature>
<keyword evidence="3" id="KW-1185">Reference proteome</keyword>
<feature type="region of interest" description="Disordered" evidence="1">
    <location>
        <begin position="43"/>
        <end position="136"/>
    </location>
</feature>
<feature type="compositionally biased region" description="Basic and acidic residues" evidence="1">
    <location>
        <begin position="55"/>
        <end position="66"/>
    </location>
</feature>
<sequence length="136" mass="15571">MYAGKLEDLFTSTHRPGREHRTRPGPKVQKAETYLTKHIYTQNKKQKFPVTGPRTDQKKTQNKTELRWLTQEVRGYPDNIQEAGDKGEDEVLEADHNRFADPEVGNERSEDPEVTDGARHSRNKTQPGADVELADD</sequence>
<dbReference type="Proteomes" id="UP001482620">
    <property type="component" value="Unassembled WGS sequence"/>
</dbReference>
<comment type="caution">
    <text evidence="2">The sequence shown here is derived from an EMBL/GenBank/DDBJ whole genome shotgun (WGS) entry which is preliminary data.</text>
</comment>
<gene>
    <name evidence="2" type="ORF">ILYODFUR_016283</name>
</gene>
<organism evidence="2 3">
    <name type="scientific">Ilyodon furcidens</name>
    <name type="common">goldbreast splitfin</name>
    <dbReference type="NCBI Taxonomy" id="33524"/>
    <lineage>
        <taxon>Eukaryota</taxon>
        <taxon>Metazoa</taxon>
        <taxon>Chordata</taxon>
        <taxon>Craniata</taxon>
        <taxon>Vertebrata</taxon>
        <taxon>Euteleostomi</taxon>
        <taxon>Actinopterygii</taxon>
        <taxon>Neopterygii</taxon>
        <taxon>Teleostei</taxon>
        <taxon>Neoteleostei</taxon>
        <taxon>Acanthomorphata</taxon>
        <taxon>Ovalentaria</taxon>
        <taxon>Atherinomorphae</taxon>
        <taxon>Cyprinodontiformes</taxon>
        <taxon>Goodeidae</taxon>
        <taxon>Ilyodon</taxon>
    </lineage>
</organism>
<name>A0ABV0T8N6_9TELE</name>
<protein>
    <submittedName>
        <fullName evidence="2">Uncharacterized protein</fullName>
    </submittedName>
</protein>